<feature type="transmembrane region" description="Helical" evidence="6">
    <location>
        <begin position="334"/>
        <end position="358"/>
    </location>
</feature>
<organism evidence="7 8">
    <name type="scientific">Marinobacterium lutimaris</name>
    <dbReference type="NCBI Taxonomy" id="568106"/>
    <lineage>
        <taxon>Bacteria</taxon>
        <taxon>Pseudomonadati</taxon>
        <taxon>Pseudomonadota</taxon>
        <taxon>Gammaproteobacteria</taxon>
        <taxon>Oceanospirillales</taxon>
        <taxon>Oceanospirillaceae</taxon>
        <taxon>Marinobacterium</taxon>
    </lineage>
</organism>
<reference evidence="7 8" key="1">
    <citation type="submission" date="2016-10" db="EMBL/GenBank/DDBJ databases">
        <authorList>
            <person name="de Groot N.N."/>
        </authorList>
    </citation>
    <scope>NUCLEOTIDE SEQUENCE [LARGE SCALE GENOMIC DNA]</scope>
    <source>
        <strain evidence="7 8">DSM 22012</strain>
    </source>
</reference>
<proteinExistence type="predicted"/>
<dbReference type="InterPro" id="IPR050833">
    <property type="entry name" value="Poly_Biosynth_Transport"/>
</dbReference>
<dbReference type="Proteomes" id="UP000236745">
    <property type="component" value="Unassembled WGS sequence"/>
</dbReference>
<dbReference type="EMBL" id="FNVQ01000002">
    <property type="protein sequence ID" value="SEG57312.1"/>
    <property type="molecule type" value="Genomic_DNA"/>
</dbReference>
<dbReference type="InterPro" id="IPR002797">
    <property type="entry name" value="Polysacc_synth"/>
</dbReference>
<dbReference type="AlphaFoldDB" id="A0A1H6B9H7"/>
<evidence type="ECO:0000313" key="8">
    <source>
        <dbReference type="Proteomes" id="UP000236745"/>
    </source>
</evidence>
<evidence type="ECO:0000256" key="6">
    <source>
        <dbReference type="SAM" id="Phobius"/>
    </source>
</evidence>
<feature type="transmembrane region" description="Helical" evidence="6">
    <location>
        <begin position="79"/>
        <end position="105"/>
    </location>
</feature>
<sequence>MSIRKNTLYNLVGSIIPIAVSLITIPIYISVIGESRYGILAIAWLLLGYFGLFDLGLGRATAQRIAMLSSNKRGERSETFWTALTINSIFGVLGAAIMWPVALFFFGRQLSVDDVLKPEIVNSVYWLALAVPIATMSGVFSGTLQGLSKFLELNVISVCGTALLQIIPLAVAVLHGPDLKWLLPVTIITRVFVAAMLFQRCYSHLLKRQGVKVSKELSGKLFQFGGWVTVSSVIGPMMVILDRFVIGALLGAKYVTYYTVPFQLAERTTVIPVALSSAMFPRLASSGSGEHGRLLTDKALRSLAIIITPLFLLGILSLEWFFELWVGENFASKSTFIGQILLLGFWTNAIAMVPHALLQASGKPDIVAKCHLAEVVPYFLLLYFGLEYIGILGAAIAFSTRAFADTIILLFNANMLKSSVKVLALPVMLMFFSMCLVILNYTFWLVVGVVSALFFVYIYWVSKNIPEELLRFLEQVFKRKWFF</sequence>
<evidence type="ECO:0000256" key="1">
    <source>
        <dbReference type="ARBA" id="ARBA00004651"/>
    </source>
</evidence>
<dbReference type="OrthoDB" id="9812647at2"/>
<name>A0A1H6B9H7_9GAMM</name>
<keyword evidence="4 6" id="KW-1133">Transmembrane helix</keyword>
<keyword evidence="8" id="KW-1185">Reference proteome</keyword>
<evidence type="ECO:0000256" key="5">
    <source>
        <dbReference type="ARBA" id="ARBA00023136"/>
    </source>
</evidence>
<feature type="transmembrane region" description="Helical" evidence="6">
    <location>
        <begin position="221"/>
        <end position="241"/>
    </location>
</feature>
<gene>
    <name evidence="7" type="ORF">SAMN05444390_102483</name>
</gene>
<feature type="transmembrane region" description="Helical" evidence="6">
    <location>
        <begin position="151"/>
        <end position="175"/>
    </location>
</feature>
<dbReference type="PANTHER" id="PTHR30250">
    <property type="entry name" value="PST FAMILY PREDICTED COLANIC ACID TRANSPORTER"/>
    <property type="match status" value="1"/>
</dbReference>
<keyword evidence="3 6" id="KW-0812">Transmembrane</keyword>
<feature type="transmembrane region" description="Helical" evidence="6">
    <location>
        <begin position="7"/>
        <end position="31"/>
    </location>
</feature>
<dbReference type="GO" id="GO:0005886">
    <property type="term" value="C:plasma membrane"/>
    <property type="evidence" value="ECO:0007669"/>
    <property type="project" value="UniProtKB-SubCell"/>
</dbReference>
<accession>A0A1H6B9H7</accession>
<protein>
    <submittedName>
        <fullName evidence="7">Membrane protein involved in the export of O-antigen and teichoic acid</fullName>
    </submittedName>
</protein>
<dbReference type="Pfam" id="PF01943">
    <property type="entry name" value="Polysacc_synt"/>
    <property type="match status" value="1"/>
</dbReference>
<feature type="transmembrane region" description="Helical" evidence="6">
    <location>
        <begin position="378"/>
        <end position="399"/>
    </location>
</feature>
<feature type="transmembrane region" description="Helical" evidence="6">
    <location>
        <begin position="445"/>
        <end position="462"/>
    </location>
</feature>
<feature type="transmembrane region" description="Helical" evidence="6">
    <location>
        <begin position="181"/>
        <end position="200"/>
    </location>
</feature>
<evidence type="ECO:0000256" key="2">
    <source>
        <dbReference type="ARBA" id="ARBA00022475"/>
    </source>
</evidence>
<evidence type="ECO:0000256" key="3">
    <source>
        <dbReference type="ARBA" id="ARBA00022692"/>
    </source>
</evidence>
<dbReference type="CDD" id="cd13128">
    <property type="entry name" value="MATE_Wzx_like"/>
    <property type="match status" value="1"/>
</dbReference>
<dbReference type="PANTHER" id="PTHR30250:SF11">
    <property type="entry name" value="O-ANTIGEN TRANSPORTER-RELATED"/>
    <property type="match status" value="1"/>
</dbReference>
<feature type="transmembrane region" description="Helical" evidence="6">
    <location>
        <begin position="37"/>
        <end position="58"/>
    </location>
</feature>
<feature type="transmembrane region" description="Helical" evidence="6">
    <location>
        <begin position="303"/>
        <end position="322"/>
    </location>
</feature>
<feature type="transmembrane region" description="Helical" evidence="6">
    <location>
        <begin position="125"/>
        <end position="144"/>
    </location>
</feature>
<dbReference type="RefSeq" id="WP_104003600.1">
    <property type="nucleotide sequence ID" value="NZ_FNVQ01000002.1"/>
</dbReference>
<keyword evidence="2" id="KW-1003">Cell membrane</keyword>
<keyword evidence="5 6" id="KW-0472">Membrane</keyword>
<evidence type="ECO:0000256" key="4">
    <source>
        <dbReference type="ARBA" id="ARBA00022989"/>
    </source>
</evidence>
<comment type="subcellular location">
    <subcellularLocation>
        <location evidence="1">Cell membrane</location>
        <topology evidence="1">Multi-pass membrane protein</topology>
    </subcellularLocation>
</comment>
<evidence type="ECO:0000313" key="7">
    <source>
        <dbReference type="EMBL" id="SEG57312.1"/>
    </source>
</evidence>